<feature type="non-terminal residue" evidence="7">
    <location>
        <position position="1"/>
    </location>
</feature>
<feature type="signal peptide" evidence="5">
    <location>
        <begin position="1"/>
        <end position="25"/>
    </location>
</feature>
<comment type="caution">
    <text evidence="7">The sequence shown here is derived from an EMBL/GenBank/DDBJ whole genome shotgun (WGS) entry which is preliminary data.</text>
</comment>
<evidence type="ECO:0000313" key="7">
    <source>
        <dbReference type="EMBL" id="TVU41675.1"/>
    </source>
</evidence>
<reference evidence="7 8" key="1">
    <citation type="journal article" date="2019" name="Sci. Rep.">
        <title>A high-quality genome of Eragrostis curvula grass provides insights into Poaceae evolution and supports new strategies to enhance forage quality.</title>
        <authorList>
            <person name="Carballo J."/>
            <person name="Santos B.A.C.M."/>
            <person name="Zappacosta D."/>
            <person name="Garbus I."/>
            <person name="Selva J.P."/>
            <person name="Gallo C.A."/>
            <person name="Diaz A."/>
            <person name="Albertini E."/>
            <person name="Caccamo M."/>
            <person name="Echenique V."/>
        </authorList>
    </citation>
    <scope>NUCLEOTIDE SEQUENCE [LARGE SCALE GENOMIC DNA]</scope>
    <source>
        <strain evidence="8">cv. Victoria</strain>
        <tissue evidence="7">Leaf</tissue>
    </source>
</reference>
<keyword evidence="2 5" id="KW-0732">Signal</keyword>
<dbReference type="Pfam" id="PF14368">
    <property type="entry name" value="LTP_2"/>
    <property type="match status" value="1"/>
</dbReference>
<evidence type="ECO:0000256" key="1">
    <source>
        <dbReference type="ARBA" id="ARBA00009748"/>
    </source>
</evidence>
<dbReference type="AlphaFoldDB" id="A0A5J9W182"/>
<sequence>MASSSIARNGLALSLILAAHGAAQSSSPSSGGGSCMTEIVSLAPCLGYMSGNASKPSWPCCSALSTAVASNPRCLCMVLGGTASSLGVTVNNTRALQLPAACDVKTPPPSQCKCELAAETTSR</sequence>
<dbReference type="InterPro" id="IPR016140">
    <property type="entry name" value="Bifunc_inhib/LTP/seed_store"/>
</dbReference>
<keyword evidence="3" id="KW-1015">Disulfide bond</keyword>
<dbReference type="PRINTS" id="PR00382">
    <property type="entry name" value="LIPIDTRNSFER"/>
</dbReference>
<dbReference type="InterPro" id="IPR043325">
    <property type="entry name" value="LTSS"/>
</dbReference>
<dbReference type="Gramene" id="TVU41675">
    <property type="protein sequence ID" value="TVU41675"/>
    <property type="gene ID" value="EJB05_15216"/>
</dbReference>
<dbReference type="OrthoDB" id="911994at2759"/>
<feature type="chain" id="PRO_5023931215" description="Bifunctional inhibitor/plant lipid transfer protein/seed storage helical domain-containing protein" evidence="5">
    <location>
        <begin position="26"/>
        <end position="123"/>
    </location>
</feature>
<evidence type="ECO:0000256" key="3">
    <source>
        <dbReference type="ARBA" id="ARBA00023157"/>
    </source>
</evidence>
<dbReference type="GO" id="GO:0008289">
    <property type="term" value="F:lipid binding"/>
    <property type="evidence" value="ECO:0007669"/>
    <property type="project" value="InterPro"/>
</dbReference>
<comment type="similarity">
    <text evidence="1">Belongs to the plant LTP family.</text>
</comment>
<evidence type="ECO:0000313" key="8">
    <source>
        <dbReference type="Proteomes" id="UP000324897"/>
    </source>
</evidence>
<dbReference type="InterPro" id="IPR000528">
    <property type="entry name" value="Plant_nsLTP"/>
</dbReference>
<dbReference type="CDD" id="cd00010">
    <property type="entry name" value="AAI_LTSS"/>
    <property type="match status" value="1"/>
</dbReference>
<evidence type="ECO:0000256" key="4">
    <source>
        <dbReference type="ARBA" id="ARBA00023180"/>
    </source>
</evidence>
<accession>A0A5J9W182</accession>
<evidence type="ECO:0000259" key="6">
    <source>
        <dbReference type="SMART" id="SM00499"/>
    </source>
</evidence>
<keyword evidence="4" id="KW-0325">Glycoprotein</keyword>
<keyword evidence="8" id="KW-1185">Reference proteome</keyword>
<dbReference type="Proteomes" id="UP000324897">
    <property type="component" value="Chromosome 4"/>
</dbReference>
<name>A0A5J9W182_9POAL</name>
<dbReference type="PANTHER" id="PTHR33044">
    <property type="entry name" value="BIFUNCTIONAL INHIBITOR/LIPID-TRANSFER PROTEIN/SEED STORAGE 2S ALBUMIN SUPERFAMILY PROTEIN-RELATED"/>
    <property type="match status" value="1"/>
</dbReference>
<dbReference type="InterPro" id="IPR036312">
    <property type="entry name" value="Bifun_inhib/LTP/seed_sf"/>
</dbReference>
<feature type="domain" description="Bifunctional inhibitor/plant lipid transfer protein/seed storage helical" evidence="6">
    <location>
        <begin position="35"/>
        <end position="112"/>
    </location>
</feature>
<gene>
    <name evidence="7" type="ORF">EJB05_15216</name>
</gene>
<dbReference type="GO" id="GO:0006869">
    <property type="term" value="P:lipid transport"/>
    <property type="evidence" value="ECO:0007669"/>
    <property type="project" value="InterPro"/>
</dbReference>
<dbReference type="Gene3D" id="1.10.110.10">
    <property type="entry name" value="Plant lipid-transfer and hydrophobic proteins"/>
    <property type="match status" value="1"/>
</dbReference>
<protein>
    <recommendedName>
        <fullName evidence="6">Bifunctional inhibitor/plant lipid transfer protein/seed storage helical domain-containing protein</fullName>
    </recommendedName>
</protein>
<dbReference type="EMBL" id="RWGY01000007">
    <property type="protein sequence ID" value="TVU41675.1"/>
    <property type="molecule type" value="Genomic_DNA"/>
</dbReference>
<evidence type="ECO:0000256" key="2">
    <source>
        <dbReference type="ARBA" id="ARBA00022729"/>
    </source>
</evidence>
<organism evidence="7 8">
    <name type="scientific">Eragrostis curvula</name>
    <name type="common">weeping love grass</name>
    <dbReference type="NCBI Taxonomy" id="38414"/>
    <lineage>
        <taxon>Eukaryota</taxon>
        <taxon>Viridiplantae</taxon>
        <taxon>Streptophyta</taxon>
        <taxon>Embryophyta</taxon>
        <taxon>Tracheophyta</taxon>
        <taxon>Spermatophyta</taxon>
        <taxon>Magnoliopsida</taxon>
        <taxon>Liliopsida</taxon>
        <taxon>Poales</taxon>
        <taxon>Poaceae</taxon>
        <taxon>PACMAD clade</taxon>
        <taxon>Chloridoideae</taxon>
        <taxon>Eragrostideae</taxon>
        <taxon>Eragrostidinae</taxon>
        <taxon>Eragrostis</taxon>
    </lineage>
</organism>
<dbReference type="SMART" id="SM00499">
    <property type="entry name" value="AAI"/>
    <property type="match status" value="1"/>
</dbReference>
<dbReference type="SUPFAM" id="SSF47699">
    <property type="entry name" value="Bifunctional inhibitor/lipid-transfer protein/seed storage 2S albumin"/>
    <property type="match status" value="1"/>
</dbReference>
<evidence type="ECO:0000256" key="5">
    <source>
        <dbReference type="SAM" id="SignalP"/>
    </source>
</evidence>
<proteinExistence type="inferred from homology"/>